<evidence type="ECO:0000256" key="1">
    <source>
        <dbReference type="SAM" id="MobiDB-lite"/>
    </source>
</evidence>
<proteinExistence type="predicted"/>
<dbReference type="OrthoDB" id="2290628at2759"/>
<keyword evidence="4" id="KW-1185">Reference proteome</keyword>
<evidence type="ECO:0000313" key="4">
    <source>
        <dbReference type="Proteomes" id="UP000603453"/>
    </source>
</evidence>
<dbReference type="EMBL" id="JAEPRD010000108">
    <property type="protein sequence ID" value="KAG2198601.1"/>
    <property type="molecule type" value="Genomic_DNA"/>
</dbReference>
<protein>
    <submittedName>
        <fullName evidence="3">Uncharacterized protein</fullName>
    </submittedName>
</protein>
<comment type="caution">
    <text evidence="3">The sequence shown here is derived from an EMBL/GenBank/DDBJ whole genome shotgun (WGS) entry which is preliminary data.</text>
</comment>
<feature type="non-terminal residue" evidence="3">
    <location>
        <position position="1"/>
    </location>
</feature>
<dbReference type="Proteomes" id="UP000603453">
    <property type="component" value="Unassembled WGS sequence"/>
</dbReference>
<feature type="signal peptide" evidence="2">
    <location>
        <begin position="1"/>
        <end position="24"/>
    </location>
</feature>
<keyword evidence="2" id="KW-0732">Signal</keyword>
<sequence length="1061" mass="106222">MAKIKRHNLVLGVTLVAAVTLVTANIDEPSYIQSDFASEHHEIERWDTQNFKKHGSGLITRCEPPGTGGYFISKDKYSYAGAFTACKALGGSLADLSRTNFLLASDLVLSCAGPNKRAWIGTWDYSENQECLSIFVGNTGPGGGVDNTCPGDRPVLCQLHPPNSYYTPIISSYHSSAPVGVPAHSNHPHNEPYSPNYGNGYPNQGNPHHGHHGHGHHHGNSGSVNTGEENECHDNNNNACNVPITIYKTINNDGLVTTLTLSGVKATVTVNDVASVVTLDDIVSSFVVAAKAETITEIIDGVTVTVTKSAESSTVTMIGDTTIHGAEGCDTTSPSGLVASPTGPVFTFPFNVPGFNGPGIYTLSPGNVLQVKPDGTFEFLYGGATGVPTPTDSGLFPIQTSSTSSSKTGFPINVVNPDQPVTAQLPQQTLPTVDLGNGNTLSSYKGPGTYTLSPGNVLTIGPAGDYSFITGTGVGGVKTGSTSVPTVTLATATLPDGNVVPSFTGPGEYTLAPGNVVSIASNGAVSSVVCSGNGLPAVTLPNVDLGFGNTVSNYKGPGTYTVSPGNVLSVGPSGEFSFISGTGVNGIKSGSKAISSVSFADATLPNGSVLTAYTGPGVYTLAPGNTVSVACNGEVSSVPALSSIALPAVTSLPAVELTSGLTISSFKGPGTYTLGPGNVLTVGPSGDFSFVTGTGPEGIKTGSTSVPSVTLPAATLPDGNVVSSFTGPGEYTLAPGNVVSVASDGVISSVVCSGNGLPAVTLPNVDLGFGNTVSNYKGPGTYTVSPGNVLSVGPSGEFSFISGTGVNGIKSGSKAISSVSFADATLPNGSVLTAYTGPGVYTLAPGNTVSVACNGEVSSVPALSSIALPAVTSLPAVELTSGLTISSFKGPGTYTLGPGNVLTVGPSGDFSFVTGTGPEGIKTGSTSVPSVTLPAATLPDGNVVSSFTGPGEYTLAPGNVVSVASDGVISSVVCSGNGLPAVTLPNVDLGFGNTVSNYKGPGTYTVSPGNVLSVGPSGEFSFISGSGVNGIKTGSKSISSVSFADATLPNGSVLTAYTGPG</sequence>
<dbReference type="SUPFAM" id="SSF56436">
    <property type="entry name" value="C-type lectin-like"/>
    <property type="match status" value="1"/>
</dbReference>
<evidence type="ECO:0000313" key="3">
    <source>
        <dbReference type="EMBL" id="KAG2198601.1"/>
    </source>
</evidence>
<accession>A0A8H7QW04</accession>
<dbReference type="InterPro" id="IPR016187">
    <property type="entry name" value="CTDL_fold"/>
</dbReference>
<name>A0A8H7QW04_9FUNG</name>
<dbReference type="AlphaFoldDB" id="A0A8H7QW04"/>
<feature type="region of interest" description="Disordered" evidence="1">
    <location>
        <begin position="180"/>
        <end position="230"/>
    </location>
</feature>
<feature type="chain" id="PRO_5034604544" evidence="2">
    <location>
        <begin position="25"/>
        <end position="1061"/>
    </location>
</feature>
<feature type="compositionally biased region" description="Low complexity" evidence="1">
    <location>
        <begin position="193"/>
        <end position="207"/>
    </location>
</feature>
<organism evidence="3 4">
    <name type="scientific">Mucor saturninus</name>
    <dbReference type="NCBI Taxonomy" id="64648"/>
    <lineage>
        <taxon>Eukaryota</taxon>
        <taxon>Fungi</taxon>
        <taxon>Fungi incertae sedis</taxon>
        <taxon>Mucoromycota</taxon>
        <taxon>Mucoromycotina</taxon>
        <taxon>Mucoromycetes</taxon>
        <taxon>Mucorales</taxon>
        <taxon>Mucorineae</taxon>
        <taxon>Mucoraceae</taxon>
        <taxon>Mucor</taxon>
    </lineage>
</organism>
<feature type="compositionally biased region" description="Basic residues" evidence="1">
    <location>
        <begin position="208"/>
        <end position="219"/>
    </location>
</feature>
<evidence type="ECO:0000256" key="2">
    <source>
        <dbReference type="SAM" id="SignalP"/>
    </source>
</evidence>
<reference evidence="3" key="1">
    <citation type="submission" date="2020-12" db="EMBL/GenBank/DDBJ databases">
        <title>Metabolic potential, ecology and presence of endohyphal bacteria is reflected in genomic diversity of Mucoromycotina.</title>
        <authorList>
            <person name="Muszewska A."/>
            <person name="Okrasinska A."/>
            <person name="Steczkiewicz K."/>
            <person name="Drgas O."/>
            <person name="Orlowska M."/>
            <person name="Perlinska-Lenart U."/>
            <person name="Aleksandrzak-Piekarczyk T."/>
            <person name="Szatraj K."/>
            <person name="Zielenkiewicz U."/>
            <person name="Pilsyk S."/>
            <person name="Malc E."/>
            <person name="Mieczkowski P."/>
            <person name="Kruszewska J.S."/>
            <person name="Biernat P."/>
            <person name="Pawlowska J."/>
        </authorList>
    </citation>
    <scope>NUCLEOTIDE SEQUENCE</scope>
    <source>
        <strain evidence="3">WA0000017839</strain>
    </source>
</reference>
<gene>
    <name evidence="3" type="ORF">INT47_001048</name>
</gene>